<dbReference type="EMBL" id="JAUKUD010000006">
    <property type="protein sequence ID" value="KAK0741383.1"/>
    <property type="molecule type" value="Genomic_DNA"/>
</dbReference>
<evidence type="ECO:0000313" key="2">
    <source>
        <dbReference type="Proteomes" id="UP001172155"/>
    </source>
</evidence>
<comment type="caution">
    <text evidence="1">The sequence shown here is derived from an EMBL/GenBank/DDBJ whole genome shotgun (WGS) entry which is preliminary data.</text>
</comment>
<accession>A0AA40EL82</accession>
<name>A0AA40EL82_9PEZI</name>
<gene>
    <name evidence="1" type="ORF">B0T18DRAFT_230003</name>
</gene>
<organism evidence="1 2">
    <name type="scientific">Schizothecium vesticola</name>
    <dbReference type="NCBI Taxonomy" id="314040"/>
    <lineage>
        <taxon>Eukaryota</taxon>
        <taxon>Fungi</taxon>
        <taxon>Dikarya</taxon>
        <taxon>Ascomycota</taxon>
        <taxon>Pezizomycotina</taxon>
        <taxon>Sordariomycetes</taxon>
        <taxon>Sordariomycetidae</taxon>
        <taxon>Sordariales</taxon>
        <taxon>Schizotheciaceae</taxon>
        <taxon>Schizothecium</taxon>
    </lineage>
</organism>
<reference evidence="1" key="1">
    <citation type="submission" date="2023-06" db="EMBL/GenBank/DDBJ databases">
        <title>Genome-scale phylogeny and comparative genomics of the fungal order Sordariales.</title>
        <authorList>
            <consortium name="Lawrence Berkeley National Laboratory"/>
            <person name="Hensen N."/>
            <person name="Bonometti L."/>
            <person name="Westerberg I."/>
            <person name="Brannstrom I.O."/>
            <person name="Guillou S."/>
            <person name="Cros-Aarteil S."/>
            <person name="Calhoun S."/>
            <person name="Haridas S."/>
            <person name="Kuo A."/>
            <person name="Mondo S."/>
            <person name="Pangilinan J."/>
            <person name="Riley R."/>
            <person name="LaButti K."/>
            <person name="Andreopoulos B."/>
            <person name="Lipzen A."/>
            <person name="Chen C."/>
            <person name="Yanf M."/>
            <person name="Daum C."/>
            <person name="Ng V."/>
            <person name="Clum A."/>
            <person name="Steindorff A."/>
            <person name="Ohm R."/>
            <person name="Martin F."/>
            <person name="Silar P."/>
            <person name="Natvig D."/>
            <person name="Lalanne C."/>
            <person name="Gautier V."/>
            <person name="Ament-velasquez S.L."/>
            <person name="Kruys A."/>
            <person name="Hutchinson M.I."/>
            <person name="Powell A.J."/>
            <person name="Barry K."/>
            <person name="Miller A.N."/>
            <person name="Grigoriev I.V."/>
            <person name="Debuchy R."/>
            <person name="Gladieux P."/>
            <person name="Thoren M.H."/>
            <person name="Johannesson H."/>
        </authorList>
    </citation>
    <scope>NUCLEOTIDE SEQUENCE</scope>
    <source>
        <strain evidence="1">SMH3187-1</strain>
    </source>
</reference>
<evidence type="ECO:0000313" key="1">
    <source>
        <dbReference type="EMBL" id="KAK0741383.1"/>
    </source>
</evidence>
<sequence length="521" mass="55899">MITSRPGTPCDECARKPPSASAISCHRGPVCDVAAEIPFACHVPRGARRLPPSLPEDLQRADNHLSQLKQLRRQRQSVYRHKAPHNEAECRHRVFCTIINTKVEGIRYNLTEKAFEDTGVAANQSTLSLPYDDLIADLVWELEDNPNAAELTGIGTVEDFVALLEAACVCEAQSGLRDETKRLVYNSLRCLSYGLEALQLAAGGMLATDPHTHCAEADQCISPALYGLTRYAHQFTEAMTIALFHKHRAGHQNWLLIFYSLCIQSHIRRIFMSLEQHQRSTQAALTTGDMEVDGYVQPLCSAKYLHTAVSLFGQISMQGKGKLANMILGSRLKPSVYLQKLASHPARAGSASRGTGGGSTWQKGGTEGVIKFLARAFQLDADGRPGSGSDSDSGATIRNATASLSPAAAPETAMGAAMAVAATPISAAAQGHGATGDADGEAWVALSPTGTCPREPSIDTMWSETSYGEGSDVSTVYAGSFTSSSASCFESFAYSMESLSTIPPRDNEGGDIFWPPFQPPS</sequence>
<keyword evidence="2" id="KW-1185">Reference proteome</keyword>
<proteinExistence type="predicted"/>
<dbReference type="Proteomes" id="UP001172155">
    <property type="component" value="Unassembled WGS sequence"/>
</dbReference>
<dbReference type="AlphaFoldDB" id="A0AA40EL82"/>
<protein>
    <submittedName>
        <fullName evidence="1">Uncharacterized protein</fullName>
    </submittedName>
</protein>